<protein>
    <submittedName>
        <fullName evidence="3">Uncharacterized protein</fullName>
    </submittedName>
</protein>
<dbReference type="InterPro" id="IPR009091">
    <property type="entry name" value="RCC1/BLIP-II"/>
</dbReference>
<feature type="chain" id="PRO_5004026712" evidence="2">
    <location>
        <begin position="23"/>
        <end position="246"/>
    </location>
</feature>
<sequence length="246" mass="25699">MAQLRVWLGSGAFAAASASASGVQVKRAWYDSQSGPQVVSNATTTTVLGCSGGAVWTSSSGARYQACVGRPFCLDGASEFRAIPYLEQTCVKRVASGGYLSAALSAEGELFVWGQACPGSTGEMDVLNGNAEGHATPSTGITVAAEEEEDADEFVKCLEVRINGNEASVYQVAIGHGHILVAAESANASPAKERVVFGAGDNSMGQLGLEARRFYSAFHEVQSLRGKRVAQLYAAGWSSFVVTLEE</sequence>
<evidence type="ECO:0000256" key="1">
    <source>
        <dbReference type="ARBA" id="ARBA00022737"/>
    </source>
</evidence>
<accession>M2TQP5</accession>
<keyword evidence="1" id="KW-0677">Repeat</keyword>
<evidence type="ECO:0000313" key="4">
    <source>
        <dbReference type="Proteomes" id="UP000016936"/>
    </source>
</evidence>
<proteinExistence type="predicted"/>
<name>M2TQP5_COCH5</name>
<keyword evidence="4" id="KW-1185">Reference proteome</keyword>
<dbReference type="EMBL" id="KB445580">
    <property type="protein sequence ID" value="EMD88834.1"/>
    <property type="molecule type" value="Genomic_DNA"/>
</dbReference>
<dbReference type="OrthoDB" id="5370059at2759"/>
<dbReference type="Gene3D" id="2.130.10.30">
    <property type="entry name" value="Regulator of chromosome condensation 1/beta-lactamase-inhibitor protein II"/>
    <property type="match status" value="1"/>
</dbReference>
<dbReference type="InterPro" id="IPR051709">
    <property type="entry name" value="Ub-ligase/GTPase-reg"/>
</dbReference>
<dbReference type="PANTHER" id="PTHR45622">
    <property type="entry name" value="UBIQUITIN-PROTEIN LIGASE E3A-RELATED"/>
    <property type="match status" value="1"/>
</dbReference>
<gene>
    <name evidence="3" type="ORF">COCHEDRAFT_1110547</name>
</gene>
<dbReference type="Proteomes" id="UP000016936">
    <property type="component" value="Unassembled WGS sequence"/>
</dbReference>
<dbReference type="STRING" id="701091.M2TQP5"/>
<dbReference type="HOGENOM" id="CLU_100842_0_0_1"/>
<reference evidence="3 4" key="1">
    <citation type="journal article" date="2012" name="PLoS Pathog.">
        <title>Diverse lifestyles and strategies of plant pathogenesis encoded in the genomes of eighteen Dothideomycetes fungi.</title>
        <authorList>
            <person name="Ohm R.A."/>
            <person name="Feau N."/>
            <person name="Henrissat B."/>
            <person name="Schoch C.L."/>
            <person name="Horwitz B.A."/>
            <person name="Barry K.W."/>
            <person name="Condon B.J."/>
            <person name="Copeland A.C."/>
            <person name="Dhillon B."/>
            <person name="Glaser F."/>
            <person name="Hesse C.N."/>
            <person name="Kosti I."/>
            <person name="LaButti K."/>
            <person name="Lindquist E.A."/>
            <person name="Lucas S."/>
            <person name="Salamov A.A."/>
            <person name="Bradshaw R.E."/>
            <person name="Ciuffetti L."/>
            <person name="Hamelin R.C."/>
            <person name="Kema G.H.J."/>
            <person name="Lawrence C."/>
            <person name="Scott J.A."/>
            <person name="Spatafora J.W."/>
            <person name="Turgeon B.G."/>
            <person name="de Wit P.J.G.M."/>
            <person name="Zhong S."/>
            <person name="Goodwin S.B."/>
            <person name="Grigoriev I.V."/>
        </authorList>
    </citation>
    <scope>NUCLEOTIDE SEQUENCE [LARGE SCALE GENOMIC DNA]</scope>
    <source>
        <strain evidence="4">C5 / ATCC 48332 / race O</strain>
    </source>
</reference>
<dbReference type="eggNOG" id="KOG1426">
    <property type="taxonomic scope" value="Eukaryota"/>
</dbReference>
<dbReference type="AlphaFoldDB" id="M2TQP5"/>
<organism evidence="3 4">
    <name type="scientific">Cochliobolus heterostrophus (strain C5 / ATCC 48332 / race O)</name>
    <name type="common">Southern corn leaf blight fungus</name>
    <name type="synonym">Bipolaris maydis</name>
    <dbReference type="NCBI Taxonomy" id="701091"/>
    <lineage>
        <taxon>Eukaryota</taxon>
        <taxon>Fungi</taxon>
        <taxon>Dikarya</taxon>
        <taxon>Ascomycota</taxon>
        <taxon>Pezizomycotina</taxon>
        <taxon>Dothideomycetes</taxon>
        <taxon>Pleosporomycetidae</taxon>
        <taxon>Pleosporales</taxon>
        <taxon>Pleosporineae</taxon>
        <taxon>Pleosporaceae</taxon>
        <taxon>Bipolaris</taxon>
    </lineage>
</organism>
<evidence type="ECO:0000313" key="3">
    <source>
        <dbReference type="EMBL" id="EMD88834.1"/>
    </source>
</evidence>
<dbReference type="GO" id="GO:0061630">
    <property type="term" value="F:ubiquitin protein ligase activity"/>
    <property type="evidence" value="ECO:0007669"/>
    <property type="project" value="TreeGrafter"/>
</dbReference>
<feature type="signal peptide" evidence="2">
    <location>
        <begin position="1"/>
        <end position="22"/>
    </location>
</feature>
<dbReference type="SUPFAM" id="SSF50985">
    <property type="entry name" value="RCC1/BLIP-II"/>
    <property type="match status" value="1"/>
</dbReference>
<reference evidence="4" key="2">
    <citation type="journal article" date="2013" name="PLoS Genet.">
        <title>Comparative genome structure, secondary metabolite, and effector coding capacity across Cochliobolus pathogens.</title>
        <authorList>
            <person name="Condon B.J."/>
            <person name="Leng Y."/>
            <person name="Wu D."/>
            <person name="Bushley K.E."/>
            <person name="Ohm R.A."/>
            <person name="Otillar R."/>
            <person name="Martin J."/>
            <person name="Schackwitz W."/>
            <person name="Grimwood J."/>
            <person name="MohdZainudin N."/>
            <person name="Xue C."/>
            <person name="Wang R."/>
            <person name="Manning V.A."/>
            <person name="Dhillon B."/>
            <person name="Tu Z.J."/>
            <person name="Steffenson B.J."/>
            <person name="Salamov A."/>
            <person name="Sun H."/>
            <person name="Lowry S."/>
            <person name="LaButti K."/>
            <person name="Han J."/>
            <person name="Copeland A."/>
            <person name="Lindquist E."/>
            <person name="Barry K."/>
            <person name="Schmutz J."/>
            <person name="Baker S.E."/>
            <person name="Ciuffetti L.M."/>
            <person name="Grigoriev I.V."/>
            <person name="Zhong S."/>
            <person name="Turgeon B.G."/>
        </authorList>
    </citation>
    <scope>NUCLEOTIDE SEQUENCE [LARGE SCALE GENOMIC DNA]</scope>
    <source>
        <strain evidence="4">C5 / ATCC 48332 / race O</strain>
    </source>
</reference>
<dbReference type="OMA" id="CLEVRIN"/>
<evidence type="ECO:0000256" key="2">
    <source>
        <dbReference type="SAM" id="SignalP"/>
    </source>
</evidence>
<dbReference type="PANTHER" id="PTHR45622:SF60">
    <property type="entry name" value="UBIQUITIN-PROTEIN LIGASE E3A"/>
    <property type="match status" value="1"/>
</dbReference>
<keyword evidence="2" id="KW-0732">Signal</keyword>